<protein>
    <recommendedName>
        <fullName evidence="5">Thiamine diphosphokinase</fullName>
        <ecNumber evidence="5">2.7.6.2</ecNumber>
    </recommendedName>
</protein>
<dbReference type="InterPro" id="IPR006282">
    <property type="entry name" value="Thi_PPkinase"/>
</dbReference>
<dbReference type="EMBL" id="QTTN01000022">
    <property type="protein sequence ID" value="REE80069.1"/>
    <property type="molecule type" value="Genomic_DNA"/>
</dbReference>
<dbReference type="GO" id="GO:0004788">
    <property type="term" value="F:thiamine diphosphokinase activity"/>
    <property type="evidence" value="ECO:0007669"/>
    <property type="project" value="UniProtKB-UniRule"/>
</dbReference>
<dbReference type="Gene3D" id="3.40.50.10240">
    <property type="entry name" value="Thiamin pyrophosphokinase, catalytic domain"/>
    <property type="match status" value="1"/>
</dbReference>
<dbReference type="InterPro" id="IPR053149">
    <property type="entry name" value="TPK"/>
</dbReference>
<dbReference type="InterPro" id="IPR007371">
    <property type="entry name" value="TPK_catalytic"/>
</dbReference>
<keyword evidence="3 7" id="KW-0418">Kinase</keyword>
<proteinExistence type="predicted"/>
<evidence type="ECO:0000256" key="3">
    <source>
        <dbReference type="ARBA" id="ARBA00022777"/>
    </source>
</evidence>
<gene>
    <name evidence="7" type="ORF">A8990_12222</name>
</gene>
<dbReference type="InterPro" id="IPR007373">
    <property type="entry name" value="Thiamin_PyroPKinase_B1-bd"/>
</dbReference>
<reference evidence="7 8" key="1">
    <citation type="submission" date="2018-08" db="EMBL/GenBank/DDBJ databases">
        <title>Genomic Encyclopedia of Type Strains, Phase III (KMG-III): the genomes of soil and plant-associated and newly described type strains.</title>
        <authorList>
            <person name="Whitman W."/>
        </authorList>
    </citation>
    <scope>NUCLEOTIDE SEQUENCE [LARGE SCALE GENOMIC DNA]</scope>
    <source>
        <strain evidence="7 8">CGMCC 1.10966</strain>
    </source>
</reference>
<keyword evidence="8" id="KW-1185">Reference proteome</keyword>
<dbReference type="SUPFAM" id="SSF63999">
    <property type="entry name" value="Thiamin pyrophosphokinase, catalytic domain"/>
    <property type="match status" value="1"/>
</dbReference>
<dbReference type="Pfam" id="PF04263">
    <property type="entry name" value="TPK_catalytic"/>
    <property type="match status" value="1"/>
</dbReference>
<evidence type="ECO:0000313" key="7">
    <source>
        <dbReference type="EMBL" id="REE80069.1"/>
    </source>
</evidence>
<keyword evidence="2" id="KW-0547">Nucleotide-binding</keyword>
<dbReference type="PANTHER" id="PTHR41299:SF1">
    <property type="entry name" value="THIAMINE PYROPHOSPHOKINASE"/>
    <property type="match status" value="1"/>
</dbReference>
<evidence type="ECO:0000256" key="1">
    <source>
        <dbReference type="ARBA" id="ARBA00022679"/>
    </source>
</evidence>
<organism evidence="7 8">
    <name type="scientific">Paenibacillus taihuensis</name>
    <dbReference type="NCBI Taxonomy" id="1156355"/>
    <lineage>
        <taxon>Bacteria</taxon>
        <taxon>Bacillati</taxon>
        <taxon>Bacillota</taxon>
        <taxon>Bacilli</taxon>
        <taxon>Bacillales</taxon>
        <taxon>Paenibacillaceae</taxon>
        <taxon>Paenibacillus</taxon>
    </lineage>
</organism>
<dbReference type="OrthoDB" id="9804377at2"/>
<dbReference type="Pfam" id="PF04265">
    <property type="entry name" value="TPK_B1_binding"/>
    <property type="match status" value="1"/>
</dbReference>
<dbReference type="GO" id="GO:0005524">
    <property type="term" value="F:ATP binding"/>
    <property type="evidence" value="ECO:0007669"/>
    <property type="project" value="UniProtKB-KW"/>
</dbReference>
<dbReference type="Proteomes" id="UP000256304">
    <property type="component" value="Unassembled WGS sequence"/>
</dbReference>
<comment type="caution">
    <text evidence="7">The sequence shown here is derived from an EMBL/GenBank/DDBJ whole genome shotgun (WGS) entry which is preliminary data.</text>
</comment>
<evidence type="ECO:0000313" key="8">
    <source>
        <dbReference type="Proteomes" id="UP000256304"/>
    </source>
</evidence>
<dbReference type="InterPro" id="IPR036371">
    <property type="entry name" value="TPK_B1-bd_sf"/>
</dbReference>
<sequence>MEHKRIVIFTGGRLGKWALELIEDGDLLIGADAGALFLTENGYKPHISLGDFDSVTSEQLAFIREMSDETLDFDPIDKDYTDTELAWRLALSRNPERIVMLGALGTRFDHSLANVHLLRMALQQGVSASIVDEHNCIQLASEGGVNLINKGFTYISLLPLTERVTGITLTGFQYPLHEATLEIGQSLGISNKLLGDQGQIQVRDGLLLVIESRD</sequence>
<dbReference type="InterPro" id="IPR036759">
    <property type="entry name" value="TPK_catalytic_sf"/>
</dbReference>
<accession>A0A3D9RJP5</accession>
<evidence type="ECO:0000259" key="6">
    <source>
        <dbReference type="SMART" id="SM00983"/>
    </source>
</evidence>
<dbReference type="GO" id="GO:0016301">
    <property type="term" value="F:kinase activity"/>
    <property type="evidence" value="ECO:0007669"/>
    <property type="project" value="UniProtKB-KW"/>
</dbReference>
<evidence type="ECO:0000256" key="2">
    <source>
        <dbReference type="ARBA" id="ARBA00022741"/>
    </source>
</evidence>
<dbReference type="SMART" id="SM00983">
    <property type="entry name" value="TPK_B1_binding"/>
    <property type="match status" value="1"/>
</dbReference>
<dbReference type="NCBIfam" id="TIGR01378">
    <property type="entry name" value="thi_PPkinase"/>
    <property type="match status" value="1"/>
</dbReference>
<dbReference type="GO" id="GO:0009229">
    <property type="term" value="P:thiamine diphosphate biosynthetic process"/>
    <property type="evidence" value="ECO:0007669"/>
    <property type="project" value="InterPro"/>
</dbReference>
<name>A0A3D9RJP5_9BACL</name>
<keyword evidence="4" id="KW-0067">ATP-binding</keyword>
<dbReference type="GO" id="GO:0006772">
    <property type="term" value="P:thiamine metabolic process"/>
    <property type="evidence" value="ECO:0007669"/>
    <property type="project" value="UniProtKB-UniRule"/>
</dbReference>
<dbReference type="GO" id="GO:0030975">
    <property type="term" value="F:thiamine binding"/>
    <property type="evidence" value="ECO:0007669"/>
    <property type="project" value="InterPro"/>
</dbReference>
<dbReference type="EC" id="2.7.6.2" evidence="5"/>
<evidence type="ECO:0000256" key="4">
    <source>
        <dbReference type="ARBA" id="ARBA00022840"/>
    </source>
</evidence>
<evidence type="ECO:0000256" key="5">
    <source>
        <dbReference type="NCBIfam" id="TIGR01378"/>
    </source>
</evidence>
<keyword evidence="1" id="KW-0808">Transferase</keyword>
<feature type="domain" description="Thiamin pyrophosphokinase thiamin-binding" evidence="6">
    <location>
        <begin position="144"/>
        <end position="208"/>
    </location>
</feature>
<dbReference type="CDD" id="cd07995">
    <property type="entry name" value="TPK"/>
    <property type="match status" value="1"/>
</dbReference>
<dbReference type="AlphaFoldDB" id="A0A3D9RJP5"/>
<dbReference type="PANTHER" id="PTHR41299">
    <property type="entry name" value="THIAMINE PYROPHOSPHOKINASE"/>
    <property type="match status" value="1"/>
</dbReference>
<dbReference type="SUPFAM" id="SSF63862">
    <property type="entry name" value="Thiamin pyrophosphokinase, substrate-binding domain"/>
    <property type="match status" value="1"/>
</dbReference>
<dbReference type="RefSeq" id="WP_116190433.1">
    <property type="nucleotide sequence ID" value="NZ_QTTN01000022.1"/>
</dbReference>